<organism evidence="3 4">
    <name type="scientific">Deinococcus xianganensis</name>
    <dbReference type="NCBI Taxonomy" id="1507289"/>
    <lineage>
        <taxon>Bacteria</taxon>
        <taxon>Thermotogati</taxon>
        <taxon>Deinococcota</taxon>
        <taxon>Deinococci</taxon>
        <taxon>Deinococcales</taxon>
        <taxon>Deinococcaceae</taxon>
        <taxon>Deinococcus</taxon>
    </lineage>
</organism>
<gene>
    <name evidence="3" type="ORF">GLX28_10105</name>
</gene>
<feature type="transmembrane region" description="Helical" evidence="1">
    <location>
        <begin position="72"/>
        <end position="92"/>
    </location>
</feature>
<keyword evidence="2" id="KW-0732">Signal</keyword>
<feature type="signal peptide" evidence="2">
    <location>
        <begin position="1"/>
        <end position="22"/>
    </location>
</feature>
<feature type="transmembrane region" description="Helical" evidence="1">
    <location>
        <begin position="104"/>
        <end position="122"/>
    </location>
</feature>
<feature type="transmembrane region" description="Helical" evidence="1">
    <location>
        <begin position="406"/>
        <end position="426"/>
    </location>
</feature>
<accession>A0A6I4YJ43</accession>
<comment type="caution">
    <text evidence="3">The sequence shown here is derived from an EMBL/GenBank/DDBJ whole genome shotgun (WGS) entry which is preliminary data.</text>
</comment>
<evidence type="ECO:0000256" key="2">
    <source>
        <dbReference type="SAM" id="SignalP"/>
    </source>
</evidence>
<keyword evidence="4" id="KW-1185">Reference proteome</keyword>
<evidence type="ECO:0000256" key="1">
    <source>
        <dbReference type="SAM" id="Phobius"/>
    </source>
</evidence>
<keyword evidence="1" id="KW-0812">Transmembrane</keyword>
<dbReference type="RefSeq" id="WP_160979113.1">
    <property type="nucleotide sequence ID" value="NZ_WVHK01000032.1"/>
</dbReference>
<proteinExistence type="predicted"/>
<protein>
    <submittedName>
        <fullName evidence="3">Uncharacterized protein</fullName>
    </submittedName>
</protein>
<dbReference type="AlphaFoldDB" id="A0A6I4YJ43"/>
<name>A0A6I4YJ43_9DEIO</name>
<feature type="transmembrane region" description="Helical" evidence="1">
    <location>
        <begin position="278"/>
        <end position="300"/>
    </location>
</feature>
<reference evidence="3 4" key="1">
    <citation type="submission" date="2019-11" db="EMBL/GenBank/DDBJ databases">
        <title>Genome sequence of Deinococcus xianganensis Y35, AI-2 producing algicidal bacterium, isolated from lake water.</title>
        <authorList>
            <person name="Li Y."/>
        </authorList>
    </citation>
    <scope>NUCLEOTIDE SEQUENCE [LARGE SCALE GENOMIC DNA]</scope>
    <source>
        <strain evidence="3 4">Y35</strain>
    </source>
</reference>
<feature type="chain" id="PRO_5026320661" evidence="2">
    <location>
        <begin position="23"/>
        <end position="445"/>
    </location>
</feature>
<keyword evidence="1" id="KW-1133">Transmembrane helix</keyword>
<feature type="transmembrane region" description="Helical" evidence="1">
    <location>
        <begin position="241"/>
        <end position="266"/>
    </location>
</feature>
<keyword evidence="1" id="KW-0472">Membrane</keyword>
<dbReference type="EMBL" id="WVHK01000032">
    <property type="protein sequence ID" value="MXV19991.1"/>
    <property type="molecule type" value="Genomic_DNA"/>
</dbReference>
<sequence>MKRALQFLIMLLTSLVLGHAAAQQEVPDPADSITQYLEHSKFNKYQKLVLGDPVATLRDYADIPRKANLPGYVLGLAGVLIVVGFAISLWRAAVIASETAIKGAFMNMIVSALMLGMCFNFANGTKVPWSFSAIMFNQWGATYDWSRRTFAKDMDVRIEEAQAGMYALMGQVVSSASLVAIPGGTGVAIRSARGMALAAKGEKISAGLAAAGTASKLETASLRSGAQVLGKMNVAMSFLNYILMAYSFVVTVSGLLVLASIYVLPLGFAAINFGSTRILWTVFGTFFASWFTILLLPLFLAVSLNKSFVEPAKTMEYYTQNLSIQRVKAQDEATRASWDVQQEALDSVEDCQAATPAGDLKADPCAEVQGGGWVERLLTGMSDVLTQRLGVISDLFNGIVNTIQSAFWGLSVSIVGMMVSIGIMLATPGRFASFFGGVAEQMKGK</sequence>
<dbReference type="Proteomes" id="UP000430519">
    <property type="component" value="Unassembled WGS sequence"/>
</dbReference>
<evidence type="ECO:0000313" key="3">
    <source>
        <dbReference type="EMBL" id="MXV19991.1"/>
    </source>
</evidence>
<evidence type="ECO:0000313" key="4">
    <source>
        <dbReference type="Proteomes" id="UP000430519"/>
    </source>
</evidence>